<dbReference type="EMBL" id="CAKXYY010000026">
    <property type="protein sequence ID" value="CAH2355413.1"/>
    <property type="molecule type" value="Genomic_DNA"/>
</dbReference>
<feature type="region of interest" description="Disordered" evidence="5">
    <location>
        <begin position="1"/>
        <end position="22"/>
    </location>
</feature>
<gene>
    <name evidence="8" type="ORF">CLIB1423_26S00254</name>
</gene>
<proteinExistence type="predicted"/>
<keyword evidence="2 6" id="KW-0812">Transmembrane</keyword>
<evidence type="ECO:0000313" key="8">
    <source>
        <dbReference type="EMBL" id="CAH2355413.1"/>
    </source>
</evidence>
<keyword evidence="8" id="KW-0328">Glycosyltransferase</keyword>
<dbReference type="GO" id="GO:0016020">
    <property type="term" value="C:membrane"/>
    <property type="evidence" value="ECO:0007669"/>
    <property type="project" value="UniProtKB-SubCell"/>
</dbReference>
<evidence type="ECO:0000256" key="3">
    <source>
        <dbReference type="ARBA" id="ARBA00022989"/>
    </source>
</evidence>
<evidence type="ECO:0000256" key="5">
    <source>
        <dbReference type="SAM" id="MobiDB-lite"/>
    </source>
</evidence>
<comment type="caution">
    <text evidence="8">The sequence shown here is derived from an EMBL/GenBank/DDBJ whole genome shotgun (WGS) entry which is preliminary data.</text>
</comment>
<dbReference type="Pfam" id="PF08510">
    <property type="entry name" value="PIG-P"/>
    <property type="match status" value="1"/>
</dbReference>
<organism evidence="8 9">
    <name type="scientific">[Candida] railenensis</name>
    <dbReference type="NCBI Taxonomy" id="45579"/>
    <lineage>
        <taxon>Eukaryota</taxon>
        <taxon>Fungi</taxon>
        <taxon>Dikarya</taxon>
        <taxon>Ascomycota</taxon>
        <taxon>Saccharomycotina</taxon>
        <taxon>Pichiomycetes</taxon>
        <taxon>Debaryomycetaceae</taxon>
        <taxon>Kurtzmaniella</taxon>
    </lineage>
</organism>
<evidence type="ECO:0000256" key="4">
    <source>
        <dbReference type="ARBA" id="ARBA00023136"/>
    </source>
</evidence>
<dbReference type="OrthoDB" id="690928at2759"/>
<dbReference type="GO" id="GO:0005783">
    <property type="term" value="C:endoplasmic reticulum"/>
    <property type="evidence" value="ECO:0007669"/>
    <property type="project" value="TreeGrafter"/>
</dbReference>
<keyword evidence="4 6" id="KW-0472">Membrane</keyword>
<feature type="domain" description="PIG-P" evidence="7">
    <location>
        <begin position="35"/>
        <end position="170"/>
    </location>
</feature>
<dbReference type="PANTHER" id="PTHR46346">
    <property type="entry name" value="PHOSPHATIDYLINOSITOL N-ACETYLGLUCOSAMINYLTRANSFERASE SUBUNIT P"/>
    <property type="match status" value="1"/>
</dbReference>
<keyword evidence="9" id="KW-1185">Reference proteome</keyword>
<feature type="transmembrane region" description="Helical" evidence="6">
    <location>
        <begin position="79"/>
        <end position="99"/>
    </location>
</feature>
<dbReference type="AlphaFoldDB" id="A0A9P0QVN3"/>
<name>A0A9P0QVN3_9ASCO</name>
<sequence length="173" mass="19445">MNLFPSLSPAPEPSSEDTLARQSDVTVSTNATSYAEYKGFFVYVLTSITLTIWASWSLIPDSTLNYLSIYYYPDKYWSLAIPAYFLMGMLFTYIAHVLYNTEIETIPLDDIRNFVDENAVSAGCESIPFPNSSELISPPMTSSKSAEPWVWRYGSGVRDLPISITNEVLYGNE</sequence>
<accession>A0A9P0QVN3</accession>
<keyword evidence="3 6" id="KW-1133">Transmembrane helix</keyword>
<dbReference type="Proteomes" id="UP000837801">
    <property type="component" value="Unassembled WGS sequence"/>
</dbReference>
<evidence type="ECO:0000256" key="1">
    <source>
        <dbReference type="ARBA" id="ARBA00004141"/>
    </source>
</evidence>
<evidence type="ECO:0000256" key="6">
    <source>
        <dbReference type="SAM" id="Phobius"/>
    </source>
</evidence>
<dbReference type="GO" id="GO:0006506">
    <property type="term" value="P:GPI anchor biosynthetic process"/>
    <property type="evidence" value="ECO:0007669"/>
    <property type="project" value="TreeGrafter"/>
</dbReference>
<feature type="transmembrane region" description="Helical" evidence="6">
    <location>
        <begin position="40"/>
        <end position="59"/>
    </location>
</feature>
<dbReference type="GO" id="GO:0016757">
    <property type="term" value="F:glycosyltransferase activity"/>
    <property type="evidence" value="ECO:0007669"/>
    <property type="project" value="UniProtKB-KW"/>
</dbReference>
<reference evidence="8" key="1">
    <citation type="submission" date="2022-03" db="EMBL/GenBank/DDBJ databases">
        <authorList>
            <person name="Legras J.-L."/>
            <person name="Devillers H."/>
            <person name="Grondin C."/>
        </authorList>
    </citation>
    <scope>NUCLEOTIDE SEQUENCE</scope>
    <source>
        <strain evidence="8">CLIB 1423</strain>
    </source>
</reference>
<evidence type="ECO:0000256" key="2">
    <source>
        <dbReference type="ARBA" id="ARBA00022692"/>
    </source>
</evidence>
<dbReference type="PANTHER" id="PTHR46346:SF1">
    <property type="entry name" value="PHOSPHATIDYLINOSITOL N-ACETYLGLUCOSAMINYLTRANSFERASE SUBUNIT P"/>
    <property type="match status" value="1"/>
</dbReference>
<evidence type="ECO:0000259" key="7">
    <source>
        <dbReference type="Pfam" id="PF08510"/>
    </source>
</evidence>
<comment type="subcellular location">
    <subcellularLocation>
        <location evidence="1">Membrane</location>
        <topology evidence="1">Multi-pass membrane protein</topology>
    </subcellularLocation>
</comment>
<evidence type="ECO:0000313" key="9">
    <source>
        <dbReference type="Proteomes" id="UP000837801"/>
    </source>
</evidence>
<dbReference type="InterPro" id="IPR052263">
    <property type="entry name" value="GPI_Anchor_Biosynth"/>
</dbReference>
<dbReference type="InterPro" id="IPR013717">
    <property type="entry name" value="PIG-P"/>
</dbReference>
<keyword evidence="8" id="KW-0808">Transferase</keyword>
<protein>
    <submittedName>
        <fullName evidence="8">Phosphatidylinositol N-acetylglucosaminyltransferase subunit GPI19</fullName>
    </submittedName>
</protein>